<dbReference type="GO" id="GO:0140664">
    <property type="term" value="F:ATP-dependent DNA damage sensor activity"/>
    <property type="evidence" value="ECO:0007669"/>
    <property type="project" value="InterPro"/>
</dbReference>
<dbReference type="Gene3D" id="3.40.50.300">
    <property type="entry name" value="P-loop containing nucleotide triphosphate hydrolases"/>
    <property type="match status" value="1"/>
</dbReference>
<keyword evidence="2" id="KW-0067">ATP-binding</keyword>
<feature type="domain" description="DNA mismatch repair proteins mutS family" evidence="4">
    <location>
        <begin position="1"/>
        <end position="119"/>
    </location>
</feature>
<evidence type="ECO:0000256" key="2">
    <source>
        <dbReference type="ARBA" id="ARBA00022840"/>
    </source>
</evidence>
<dbReference type="PANTHER" id="PTHR48466">
    <property type="entry name" value="OS10G0509000 PROTEIN-RELATED"/>
    <property type="match status" value="1"/>
</dbReference>
<dbReference type="SMART" id="SM00534">
    <property type="entry name" value="MUTSac"/>
    <property type="match status" value="1"/>
</dbReference>
<feature type="non-terminal residue" evidence="5">
    <location>
        <position position="1"/>
    </location>
</feature>
<sequence length="211" mass="22454">ALRAEADGRSLVLLDELGTGTDPIEGAALGVALLKRMVQGGLGNGALTIATTHHSIMTGLKFDDALGRFENASVEFDEVALAPTYRLLWGIPGRSNALNIAARLGLDEEVVAAARSRLDDSVVRADTAVAALEEVRDTVQGEESALWAVEQEVAAIQAEVTARRMEVRVLQSELAAATEKAKLRAAEKERLAEQAYDSAVMGFEQLISAMP</sequence>
<dbReference type="InterPro" id="IPR000432">
    <property type="entry name" value="DNA_mismatch_repair_MutS_C"/>
</dbReference>
<organism evidence="5 6">
    <name type="scientific">Haematococcus lacustris</name>
    <name type="common">Green alga</name>
    <name type="synonym">Haematococcus pluvialis</name>
    <dbReference type="NCBI Taxonomy" id="44745"/>
    <lineage>
        <taxon>Eukaryota</taxon>
        <taxon>Viridiplantae</taxon>
        <taxon>Chlorophyta</taxon>
        <taxon>core chlorophytes</taxon>
        <taxon>Chlorophyceae</taxon>
        <taxon>CS clade</taxon>
        <taxon>Chlamydomonadales</taxon>
        <taxon>Haematococcaceae</taxon>
        <taxon>Haematococcus</taxon>
    </lineage>
</organism>
<dbReference type="GO" id="GO:0006298">
    <property type="term" value="P:mismatch repair"/>
    <property type="evidence" value="ECO:0007669"/>
    <property type="project" value="InterPro"/>
</dbReference>
<keyword evidence="6" id="KW-1185">Reference proteome</keyword>
<dbReference type="Pfam" id="PF00488">
    <property type="entry name" value="MutS_V"/>
    <property type="match status" value="1"/>
</dbReference>
<evidence type="ECO:0000256" key="1">
    <source>
        <dbReference type="ARBA" id="ARBA00022741"/>
    </source>
</evidence>
<evidence type="ECO:0000313" key="5">
    <source>
        <dbReference type="EMBL" id="GFH21929.1"/>
    </source>
</evidence>
<gene>
    <name evidence="5" type="ORF">HaLaN_19318</name>
</gene>
<evidence type="ECO:0000256" key="3">
    <source>
        <dbReference type="ARBA" id="ARBA00023125"/>
    </source>
</evidence>
<keyword evidence="3" id="KW-0238">DNA-binding</keyword>
<evidence type="ECO:0000259" key="4">
    <source>
        <dbReference type="SMART" id="SM00534"/>
    </source>
</evidence>
<protein>
    <recommendedName>
        <fullName evidence="4">DNA mismatch repair proteins mutS family domain-containing protein</fullName>
    </recommendedName>
</protein>
<dbReference type="InterPro" id="IPR027417">
    <property type="entry name" value="P-loop_NTPase"/>
</dbReference>
<comment type="caution">
    <text evidence="5">The sequence shown here is derived from an EMBL/GenBank/DDBJ whole genome shotgun (WGS) entry which is preliminary data.</text>
</comment>
<dbReference type="AlphaFoldDB" id="A0A699ZQF7"/>
<dbReference type="GO" id="GO:0030983">
    <property type="term" value="F:mismatched DNA binding"/>
    <property type="evidence" value="ECO:0007669"/>
    <property type="project" value="InterPro"/>
</dbReference>
<keyword evidence="1" id="KW-0547">Nucleotide-binding</keyword>
<dbReference type="Proteomes" id="UP000485058">
    <property type="component" value="Unassembled WGS sequence"/>
</dbReference>
<proteinExistence type="predicted"/>
<dbReference type="PANTHER" id="PTHR48466:SF2">
    <property type="entry name" value="OS10G0509000 PROTEIN"/>
    <property type="match status" value="1"/>
</dbReference>
<name>A0A699ZQF7_HAELA</name>
<dbReference type="EMBL" id="BLLF01001933">
    <property type="protein sequence ID" value="GFH21929.1"/>
    <property type="molecule type" value="Genomic_DNA"/>
</dbReference>
<dbReference type="SUPFAM" id="SSF52540">
    <property type="entry name" value="P-loop containing nucleoside triphosphate hydrolases"/>
    <property type="match status" value="1"/>
</dbReference>
<dbReference type="GO" id="GO:0005524">
    <property type="term" value="F:ATP binding"/>
    <property type="evidence" value="ECO:0007669"/>
    <property type="project" value="UniProtKB-KW"/>
</dbReference>
<evidence type="ECO:0000313" key="6">
    <source>
        <dbReference type="Proteomes" id="UP000485058"/>
    </source>
</evidence>
<accession>A0A699ZQF7</accession>
<reference evidence="5 6" key="1">
    <citation type="submission" date="2020-02" db="EMBL/GenBank/DDBJ databases">
        <title>Draft genome sequence of Haematococcus lacustris strain NIES-144.</title>
        <authorList>
            <person name="Morimoto D."/>
            <person name="Nakagawa S."/>
            <person name="Yoshida T."/>
            <person name="Sawayama S."/>
        </authorList>
    </citation>
    <scope>NUCLEOTIDE SEQUENCE [LARGE SCALE GENOMIC DNA]</scope>
    <source>
        <strain evidence="5 6">NIES-144</strain>
    </source>
</reference>
<feature type="non-terminal residue" evidence="5">
    <location>
        <position position="211"/>
    </location>
</feature>
<dbReference type="InterPro" id="IPR045076">
    <property type="entry name" value="MutS"/>
</dbReference>